<dbReference type="PANTHER" id="PTHR10989">
    <property type="entry name" value="ANDROGEN-INDUCED PROTEIN 1-RELATED"/>
    <property type="match status" value="1"/>
</dbReference>
<evidence type="ECO:0000256" key="3">
    <source>
        <dbReference type="ARBA" id="ARBA00022989"/>
    </source>
</evidence>
<dbReference type="AlphaFoldDB" id="L2GMF6"/>
<dbReference type="GeneID" id="19882009"/>
<accession>L2GMF6</accession>
<evidence type="ECO:0000256" key="5">
    <source>
        <dbReference type="SAM" id="Phobius"/>
    </source>
</evidence>
<gene>
    <name evidence="6" type="ORF">VICG_01298</name>
</gene>
<evidence type="ECO:0000256" key="1">
    <source>
        <dbReference type="ARBA" id="ARBA00004127"/>
    </source>
</evidence>
<evidence type="ECO:0000313" key="7">
    <source>
        <dbReference type="Proteomes" id="UP000011082"/>
    </source>
</evidence>
<dbReference type="HOGENOM" id="CLU_1215598_0_0_1"/>
<organism evidence="6 7">
    <name type="scientific">Vittaforma corneae (strain ATCC 50505)</name>
    <name type="common">Microsporidian parasite</name>
    <name type="synonym">Nosema corneum</name>
    <dbReference type="NCBI Taxonomy" id="993615"/>
    <lineage>
        <taxon>Eukaryota</taxon>
        <taxon>Fungi</taxon>
        <taxon>Fungi incertae sedis</taxon>
        <taxon>Microsporidia</taxon>
        <taxon>Nosematidae</taxon>
        <taxon>Vittaforma</taxon>
    </lineage>
</organism>
<comment type="subcellular location">
    <subcellularLocation>
        <location evidence="1">Endomembrane system</location>
        <topology evidence="1">Multi-pass membrane protein</topology>
    </subcellularLocation>
</comment>
<dbReference type="PANTHER" id="PTHR10989:SF16">
    <property type="entry name" value="AT02829P-RELATED"/>
    <property type="match status" value="1"/>
</dbReference>
<protein>
    <recommendedName>
        <fullName evidence="8">FAR-17a/AIG1-like protein</fullName>
    </recommendedName>
</protein>
<dbReference type="OMA" id="SITFWFF"/>
<dbReference type="VEuPathDB" id="MicrosporidiaDB:VICG_01298"/>
<dbReference type="GO" id="GO:0012505">
    <property type="term" value="C:endomembrane system"/>
    <property type="evidence" value="ECO:0007669"/>
    <property type="project" value="UniProtKB-SubCell"/>
</dbReference>
<feature type="transmembrane region" description="Helical" evidence="5">
    <location>
        <begin position="196"/>
        <end position="216"/>
    </location>
</feature>
<dbReference type="Pfam" id="PF04750">
    <property type="entry name" value="Far-17a_AIG1"/>
    <property type="match status" value="1"/>
</dbReference>
<feature type="transmembrane region" description="Helical" evidence="5">
    <location>
        <begin position="162"/>
        <end position="184"/>
    </location>
</feature>
<evidence type="ECO:0000256" key="4">
    <source>
        <dbReference type="ARBA" id="ARBA00023136"/>
    </source>
</evidence>
<dbReference type="InParanoid" id="L2GMF6"/>
<dbReference type="FunCoup" id="L2GMF6">
    <property type="interactions" value="33"/>
</dbReference>
<dbReference type="InterPro" id="IPR006838">
    <property type="entry name" value="ADTRP_AIG1"/>
</dbReference>
<feature type="transmembrane region" description="Helical" evidence="5">
    <location>
        <begin position="91"/>
        <end position="112"/>
    </location>
</feature>
<dbReference type="OrthoDB" id="1898221at2759"/>
<keyword evidence="4 5" id="KW-0472">Membrane</keyword>
<proteinExistence type="predicted"/>
<dbReference type="GO" id="GO:0016020">
    <property type="term" value="C:membrane"/>
    <property type="evidence" value="ECO:0007669"/>
    <property type="project" value="InterPro"/>
</dbReference>
<evidence type="ECO:0000256" key="2">
    <source>
        <dbReference type="ARBA" id="ARBA00022692"/>
    </source>
</evidence>
<sequence length="228" mass="26727">MFIAINPSQILTGMNPKQRFIVSLTRSFLILTSIFSLFDYVENPNSIKSTSEYNNYKYLLFTKISLLLTIISAISGIINRITGNFHFIKNFFLPVSFTFEFIVTFIYWLLFLIDKKLIVDKETLKPGNETPLLSRLSSHVFPLILSYIEYTDFTLKPCDYHLMFFVLFAMLYYILVTAYATYFGRYIYPFLDNLGFYQRLLFFAGIATVGICIYSAQYKIFRNRKPAH</sequence>
<evidence type="ECO:0000313" key="6">
    <source>
        <dbReference type="EMBL" id="ELA41665.1"/>
    </source>
</evidence>
<evidence type="ECO:0008006" key="8">
    <source>
        <dbReference type="Google" id="ProtNLM"/>
    </source>
</evidence>
<feature type="transmembrane region" description="Helical" evidence="5">
    <location>
        <begin position="20"/>
        <end position="38"/>
    </location>
</feature>
<dbReference type="Proteomes" id="UP000011082">
    <property type="component" value="Unassembled WGS sequence"/>
</dbReference>
<dbReference type="RefSeq" id="XP_007604744.1">
    <property type="nucleotide sequence ID" value="XM_007604682.1"/>
</dbReference>
<feature type="transmembrane region" description="Helical" evidence="5">
    <location>
        <begin position="58"/>
        <end position="79"/>
    </location>
</feature>
<keyword evidence="2 5" id="KW-0812">Transmembrane</keyword>
<name>L2GMF6_VITCO</name>
<reference evidence="7" key="1">
    <citation type="submission" date="2011-05" db="EMBL/GenBank/DDBJ databases">
        <title>The genome sequence of Vittaforma corneae strain ATCC 50505.</title>
        <authorList>
            <consortium name="The Broad Institute Genome Sequencing Platform"/>
            <person name="Cuomo C."/>
            <person name="Didier E."/>
            <person name="Bowers L."/>
            <person name="Young S.K."/>
            <person name="Zeng Q."/>
            <person name="Gargeya S."/>
            <person name="Fitzgerald M."/>
            <person name="Haas B."/>
            <person name="Abouelleil A."/>
            <person name="Alvarado L."/>
            <person name="Arachchi H.M."/>
            <person name="Berlin A."/>
            <person name="Chapman S.B."/>
            <person name="Gearin G."/>
            <person name="Goldberg J."/>
            <person name="Griggs A."/>
            <person name="Gujja S."/>
            <person name="Hansen M."/>
            <person name="Heiman D."/>
            <person name="Howarth C."/>
            <person name="Larimer J."/>
            <person name="Lui A."/>
            <person name="MacDonald P.J.P."/>
            <person name="McCowen C."/>
            <person name="Montmayeur A."/>
            <person name="Murphy C."/>
            <person name="Neiman D."/>
            <person name="Pearson M."/>
            <person name="Priest M."/>
            <person name="Roberts A."/>
            <person name="Saif S."/>
            <person name="Shea T."/>
            <person name="Sisk P."/>
            <person name="Stolte C."/>
            <person name="Sykes S."/>
            <person name="Wortman J."/>
            <person name="Nusbaum C."/>
            <person name="Birren B."/>
        </authorList>
    </citation>
    <scope>NUCLEOTIDE SEQUENCE [LARGE SCALE GENOMIC DNA]</scope>
    <source>
        <strain evidence="7">ATCC 50505</strain>
    </source>
</reference>
<keyword evidence="3 5" id="KW-1133">Transmembrane helix</keyword>
<dbReference type="EMBL" id="JH370140">
    <property type="protein sequence ID" value="ELA41665.1"/>
    <property type="molecule type" value="Genomic_DNA"/>
</dbReference>
<keyword evidence="7" id="KW-1185">Reference proteome</keyword>